<feature type="compositionally biased region" description="Basic and acidic residues" evidence="1">
    <location>
        <begin position="72"/>
        <end position="84"/>
    </location>
</feature>
<reference evidence="2 3" key="1">
    <citation type="submission" date="2015-12" db="EMBL/GenBank/DDBJ databases">
        <title>Draft genome sequence of Moniliophthora roreri, the causal agent of frosty pod rot of cacao.</title>
        <authorList>
            <person name="Aime M.C."/>
            <person name="Diaz-Valderrama J.R."/>
            <person name="Kijpornyongpan T."/>
            <person name="Phillips-Mora W."/>
        </authorList>
    </citation>
    <scope>NUCLEOTIDE SEQUENCE [LARGE SCALE GENOMIC DNA]</scope>
    <source>
        <strain evidence="2 3">MCA 2952</strain>
    </source>
</reference>
<feature type="region of interest" description="Disordered" evidence="1">
    <location>
        <begin position="66"/>
        <end position="95"/>
    </location>
</feature>
<dbReference type="Proteomes" id="UP000054988">
    <property type="component" value="Unassembled WGS sequence"/>
</dbReference>
<sequence length="95" mass="10155">MSFSFFPSARNLTVEGGNFVNIDGITPGVVISGTTFILSKSNTSTFPTGTYTGAQIQTNPDLFKISSPGIQEDEKGQNGRDTKKGVAINWQSQAH</sequence>
<evidence type="ECO:0000256" key="1">
    <source>
        <dbReference type="SAM" id="MobiDB-lite"/>
    </source>
</evidence>
<gene>
    <name evidence="2" type="ORF">WG66_13315</name>
</gene>
<protein>
    <submittedName>
        <fullName evidence="2">Uncharacterized protein</fullName>
    </submittedName>
</protein>
<evidence type="ECO:0000313" key="3">
    <source>
        <dbReference type="Proteomes" id="UP000054988"/>
    </source>
</evidence>
<dbReference type="EMBL" id="LATX01002121">
    <property type="protein sequence ID" value="KTB34109.1"/>
    <property type="molecule type" value="Genomic_DNA"/>
</dbReference>
<proteinExistence type="predicted"/>
<accession>A0A0W0FCR5</accession>
<dbReference type="AlphaFoldDB" id="A0A0W0FCR5"/>
<comment type="caution">
    <text evidence="2">The sequence shown here is derived from an EMBL/GenBank/DDBJ whole genome shotgun (WGS) entry which is preliminary data.</text>
</comment>
<name>A0A0W0FCR5_MONRR</name>
<organism evidence="2 3">
    <name type="scientific">Moniliophthora roreri</name>
    <name type="common">Frosty pod rot fungus</name>
    <name type="synonym">Monilia roreri</name>
    <dbReference type="NCBI Taxonomy" id="221103"/>
    <lineage>
        <taxon>Eukaryota</taxon>
        <taxon>Fungi</taxon>
        <taxon>Dikarya</taxon>
        <taxon>Basidiomycota</taxon>
        <taxon>Agaricomycotina</taxon>
        <taxon>Agaricomycetes</taxon>
        <taxon>Agaricomycetidae</taxon>
        <taxon>Agaricales</taxon>
        <taxon>Marasmiineae</taxon>
        <taxon>Marasmiaceae</taxon>
        <taxon>Moniliophthora</taxon>
    </lineage>
</organism>
<evidence type="ECO:0000313" key="2">
    <source>
        <dbReference type="EMBL" id="KTB34109.1"/>
    </source>
</evidence>